<dbReference type="EMBL" id="CP002408">
    <property type="protein sequence ID" value="AFU59347.1"/>
    <property type="molecule type" value="Genomic_DNA"/>
</dbReference>
<proteinExistence type="predicted"/>
<protein>
    <submittedName>
        <fullName evidence="1">Uncharacterized protein</fullName>
    </submittedName>
</protein>
<evidence type="ECO:0000313" key="1">
    <source>
        <dbReference type="EMBL" id="AFU59347.1"/>
    </source>
</evidence>
<accession>K0IL64</accession>
<reference evidence="1 2" key="1">
    <citation type="journal article" date="2012" name="Environ. Microbiol.">
        <title>The genome of the ammonia-oxidizing Candidatus Nitrososphaera gargensis: insights into metabolic versatility and environmental adaptations.</title>
        <authorList>
            <person name="Spang A."/>
            <person name="Poehlein A."/>
            <person name="Offre P."/>
            <person name="Zumbragel S."/>
            <person name="Haider S."/>
            <person name="Rychlik N."/>
            <person name="Nowka B."/>
            <person name="Schmeisser C."/>
            <person name="Lebedeva E.V."/>
            <person name="Rattei T."/>
            <person name="Bohm C."/>
            <person name="Schmid M."/>
            <person name="Galushko A."/>
            <person name="Hatzenpichler R."/>
            <person name="Weinmaier T."/>
            <person name="Daniel R."/>
            <person name="Schleper C."/>
            <person name="Spieck E."/>
            <person name="Streit W."/>
            <person name="Wagner M."/>
        </authorList>
    </citation>
    <scope>NUCLEOTIDE SEQUENCE [LARGE SCALE GENOMIC DNA]</scope>
    <source>
        <strain evidence="2">Ga9.2</strain>
    </source>
</reference>
<dbReference type="InterPro" id="IPR013783">
    <property type="entry name" value="Ig-like_fold"/>
</dbReference>
<dbReference type="KEGG" id="nga:Ngar_c24230"/>
<dbReference type="Proteomes" id="UP000008037">
    <property type="component" value="Chromosome"/>
</dbReference>
<keyword evidence="2" id="KW-1185">Reference proteome</keyword>
<sequence length="115" mass="13229">MQVLSTRFTNAHGLDLLDIMSGQQINIVVTFKNYQQVEQNYALIIQVEDSNGIVTHIDWVEGKLAYGQTTQHTRQWITPTEQGLYRIKIFIWDGIFIIAPTPLSERTVENIHVSE</sequence>
<dbReference type="HOGENOM" id="CLU_2103585_0_0_2"/>
<name>K0IL64_NITGG</name>
<evidence type="ECO:0000313" key="2">
    <source>
        <dbReference type="Proteomes" id="UP000008037"/>
    </source>
</evidence>
<dbReference type="BioCyc" id="CNIT1237085:G1324-2421-MONOMER"/>
<dbReference type="AlphaFoldDB" id="K0IL64"/>
<gene>
    <name evidence="1" type="ordered locus">Ngar_c24230</name>
</gene>
<dbReference type="Gene3D" id="2.60.40.10">
    <property type="entry name" value="Immunoglobulins"/>
    <property type="match status" value="1"/>
</dbReference>
<dbReference type="InParanoid" id="K0IL64"/>
<organism evidence="1 2">
    <name type="scientific">Nitrososphaera gargensis (strain Ga9.2)</name>
    <dbReference type="NCBI Taxonomy" id="1237085"/>
    <lineage>
        <taxon>Archaea</taxon>
        <taxon>Nitrososphaerota</taxon>
        <taxon>Nitrososphaeria</taxon>
        <taxon>Nitrososphaerales</taxon>
        <taxon>Nitrososphaeraceae</taxon>
        <taxon>Nitrososphaera</taxon>
    </lineage>
</organism>